<evidence type="ECO:0000313" key="2">
    <source>
        <dbReference type="Proteomes" id="UP001054837"/>
    </source>
</evidence>
<protein>
    <submittedName>
        <fullName evidence="1">Uncharacterized protein</fullName>
    </submittedName>
</protein>
<reference evidence="1 2" key="1">
    <citation type="submission" date="2021-06" db="EMBL/GenBank/DDBJ databases">
        <title>Caerostris darwini draft genome.</title>
        <authorList>
            <person name="Kono N."/>
            <person name="Arakawa K."/>
        </authorList>
    </citation>
    <scope>NUCLEOTIDE SEQUENCE [LARGE SCALE GENOMIC DNA]</scope>
</reference>
<sequence length="153" mass="16988">MDLSSDSCSRLLAVTSRRACGKRQEHKKINGKTGSHNKCWESYLPPRVERNAHWHIKSMSRTSTMMKRRKLVEEKVPVLSLSLKILCLEIICSAVWGGGRGVFPSHRPFLRTQQSQTLGPNRALLGGPPVRTLALELAPLHLSTPCPGPLEDG</sequence>
<dbReference type="Proteomes" id="UP001054837">
    <property type="component" value="Unassembled WGS sequence"/>
</dbReference>
<name>A0AAV4Q1W7_9ARAC</name>
<proteinExistence type="predicted"/>
<comment type="caution">
    <text evidence="1">The sequence shown here is derived from an EMBL/GenBank/DDBJ whole genome shotgun (WGS) entry which is preliminary data.</text>
</comment>
<organism evidence="1 2">
    <name type="scientific">Caerostris darwini</name>
    <dbReference type="NCBI Taxonomy" id="1538125"/>
    <lineage>
        <taxon>Eukaryota</taxon>
        <taxon>Metazoa</taxon>
        <taxon>Ecdysozoa</taxon>
        <taxon>Arthropoda</taxon>
        <taxon>Chelicerata</taxon>
        <taxon>Arachnida</taxon>
        <taxon>Araneae</taxon>
        <taxon>Araneomorphae</taxon>
        <taxon>Entelegynae</taxon>
        <taxon>Araneoidea</taxon>
        <taxon>Araneidae</taxon>
        <taxon>Caerostris</taxon>
    </lineage>
</organism>
<dbReference type="AlphaFoldDB" id="A0AAV4Q1W7"/>
<dbReference type="EMBL" id="BPLQ01003864">
    <property type="protein sequence ID" value="GIY03923.1"/>
    <property type="molecule type" value="Genomic_DNA"/>
</dbReference>
<accession>A0AAV4Q1W7</accession>
<evidence type="ECO:0000313" key="1">
    <source>
        <dbReference type="EMBL" id="GIY03923.1"/>
    </source>
</evidence>
<gene>
    <name evidence="1" type="ORF">CDAR_468521</name>
</gene>
<keyword evidence="2" id="KW-1185">Reference proteome</keyword>